<feature type="compositionally biased region" description="Polar residues" evidence="1">
    <location>
        <begin position="415"/>
        <end position="430"/>
    </location>
</feature>
<feature type="region of interest" description="Disordered" evidence="1">
    <location>
        <begin position="390"/>
        <end position="435"/>
    </location>
</feature>
<feature type="region of interest" description="Disordered" evidence="1">
    <location>
        <begin position="160"/>
        <end position="179"/>
    </location>
</feature>
<feature type="compositionally biased region" description="Low complexity" evidence="1">
    <location>
        <begin position="401"/>
        <end position="412"/>
    </location>
</feature>
<sequence length="580" mass="63700">MTSFSQLETVLQSGYEARSRRRRSSSPNALEEEEVEQEITPDERPTFTRRISPDFDQTRGYGASSPKPRRGDPWSFRHHSVSSESGDDCDQPLTRRLSRRATTVLSKFTQRRRTDPIGELSAISSQAPDTSSEQQTKRPPMRKGRRRSSLQKLKDFIARKRKDSAISDTSTSKCPRYGDDGCATGPFESLFQMRETGSTPANPTLLYNLEVLPLDSITSRLFERTYDFADPPTRFEDPIEEVRQSSSNFQGPLNSNPVNADFAFEPKADTEDRATSSSREEVSTTDGTHQNLKRKRSQQSRATAAPELSLLANAQQDDQPHGSISRKSFASGLGISLEPGSSMFTEPWVYHASPTPPANPPTSIEDIGILPPVSMESASSIAVPTFTSRSANSSTVALHTPSLRSRSPSRAALDNRSTSVQVNPVTSPNTSPGSSFSLPSPFMPMPSAHLVQRSAPSLLQTTPVISSCMAADCSSCTLSKYVEEDRISLSATEADTASLREALPLQRFHDIVDGTRGPAPVAVLTDKGDGMLVGGVIDFAVLRGLEGMDEFDFARKVLKYERCGDDSEEYEARGRSRARR</sequence>
<feature type="compositionally biased region" description="Acidic residues" evidence="1">
    <location>
        <begin position="30"/>
        <end position="40"/>
    </location>
</feature>
<evidence type="ECO:0000313" key="3">
    <source>
        <dbReference type="Proteomes" id="UP001280581"/>
    </source>
</evidence>
<dbReference type="Proteomes" id="UP001280581">
    <property type="component" value="Unassembled WGS sequence"/>
</dbReference>
<reference evidence="2 3" key="1">
    <citation type="submission" date="2021-02" db="EMBL/GenBank/DDBJ databases">
        <title>Genome assembly of Pseudopithomyces chartarum.</title>
        <authorList>
            <person name="Jauregui R."/>
            <person name="Singh J."/>
            <person name="Voisey C."/>
        </authorList>
    </citation>
    <scope>NUCLEOTIDE SEQUENCE [LARGE SCALE GENOMIC DNA]</scope>
    <source>
        <strain evidence="2 3">AGR01</strain>
    </source>
</reference>
<name>A0AAN6RIJ6_9PLEO</name>
<feature type="region of interest" description="Disordered" evidence="1">
    <location>
        <begin position="242"/>
        <end position="261"/>
    </location>
</feature>
<feature type="compositionally biased region" description="Basic and acidic residues" evidence="1">
    <location>
        <begin position="41"/>
        <end position="57"/>
    </location>
</feature>
<accession>A0AAN6RIJ6</accession>
<evidence type="ECO:0000256" key="1">
    <source>
        <dbReference type="SAM" id="MobiDB-lite"/>
    </source>
</evidence>
<feature type="compositionally biased region" description="Polar residues" evidence="1">
    <location>
        <begin position="244"/>
        <end position="258"/>
    </location>
</feature>
<feature type="compositionally biased region" description="Basic residues" evidence="1">
    <location>
        <begin position="139"/>
        <end position="149"/>
    </location>
</feature>
<comment type="caution">
    <text evidence="2">The sequence shown here is derived from an EMBL/GenBank/DDBJ whole genome shotgun (WGS) entry which is preliminary data.</text>
</comment>
<feature type="region of interest" description="Disordered" evidence="1">
    <location>
        <begin position="1"/>
        <end position="153"/>
    </location>
</feature>
<feature type="compositionally biased region" description="Polar residues" evidence="1">
    <location>
        <begin position="1"/>
        <end position="12"/>
    </location>
</feature>
<keyword evidence="3" id="KW-1185">Reference proteome</keyword>
<proteinExistence type="predicted"/>
<feature type="region of interest" description="Disordered" evidence="1">
    <location>
        <begin position="268"/>
        <end position="304"/>
    </location>
</feature>
<gene>
    <name evidence="2" type="ORF">GRF29_77g912455</name>
</gene>
<dbReference type="AlphaFoldDB" id="A0AAN6RIJ6"/>
<feature type="compositionally biased region" description="Basic and acidic residues" evidence="1">
    <location>
        <begin position="268"/>
        <end position="282"/>
    </location>
</feature>
<feature type="compositionally biased region" description="Polar residues" evidence="1">
    <location>
        <begin position="122"/>
        <end position="134"/>
    </location>
</feature>
<evidence type="ECO:0000313" key="2">
    <source>
        <dbReference type="EMBL" id="KAK3208507.1"/>
    </source>
</evidence>
<organism evidence="2 3">
    <name type="scientific">Pseudopithomyces chartarum</name>
    <dbReference type="NCBI Taxonomy" id="1892770"/>
    <lineage>
        <taxon>Eukaryota</taxon>
        <taxon>Fungi</taxon>
        <taxon>Dikarya</taxon>
        <taxon>Ascomycota</taxon>
        <taxon>Pezizomycotina</taxon>
        <taxon>Dothideomycetes</taxon>
        <taxon>Pleosporomycetidae</taxon>
        <taxon>Pleosporales</taxon>
        <taxon>Massarineae</taxon>
        <taxon>Didymosphaeriaceae</taxon>
        <taxon>Pseudopithomyces</taxon>
    </lineage>
</organism>
<protein>
    <submittedName>
        <fullName evidence="2">Uncharacterized protein</fullName>
    </submittedName>
</protein>
<dbReference type="EMBL" id="WVTA01000007">
    <property type="protein sequence ID" value="KAK3208507.1"/>
    <property type="molecule type" value="Genomic_DNA"/>
</dbReference>